<dbReference type="GO" id="GO:0015031">
    <property type="term" value="P:protein transport"/>
    <property type="evidence" value="ECO:0007669"/>
    <property type="project" value="UniProtKB-KW"/>
</dbReference>
<organism evidence="4 5">
    <name type="scientific">Botryobasidium botryosum (strain FD-172 SS1)</name>
    <dbReference type="NCBI Taxonomy" id="930990"/>
    <lineage>
        <taxon>Eukaryota</taxon>
        <taxon>Fungi</taxon>
        <taxon>Dikarya</taxon>
        <taxon>Basidiomycota</taxon>
        <taxon>Agaricomycotina</taxon>
        <taxon>Agaricomycetes</taxon>
        <taxon>Cantharellales</taxon>
        <taxon>Botryobasidiaceae</taxon>
        <taxon>Botryobasidium</taxon>
    </lineage>
</organism>
<comment type="similarity">
    <text evidence="1">Belongs to the TIM50 family.</text>
</comment>
<dbReference type="GO" id="GO:0005744">
    <property type="term" value="C:TIM23 mitochondrial import inner membrane translocase complex"/>
    <property type="evidence" value="ECO:0007669"/>
    <property type="project" value="UniProtKB-UniRule"/>
</dbReference>
<feature type="compositionally biased region" description="Basic residues" evidence="2">
    <location>
        <begin position="23"/>
        <end position="42"/>
    </location>
</feature>
<dbReference type="InterPro" id="IPR023214">
    <property type="entry name" value="HAD_sf"/>
</dbReference>
<dbReference type="InterPro" id="IPR004274">
    <property type="entry name" value="FCP1_dom"/>
</dbReference>
<evidence type="ECO:0000259" key="3">
    <source>
        <dbReference type="PROSITE" id="PS50969"/>
    </source>
</evidence>
<sequence length="470" mass="53056">MARYKRRLGQTTSAQDSTQPTIHHTRSHRGQQKRNGRPRSQSRPKPYSEPSRQGPQSQRPYVQYEGYPTNESHGSDAHGEQSHPHYVDCTPWFDRENHTSWAGGEGFSSFCYSSHNYNTSTDGYSNTEYYPSPPGLQQYSYMPPIFNGYGTTYFGGQDGGTSIYSPRPVHMALPETLPQPPEPPREQSISPTFVLRSPSPTYISRSEEPSTKLDTPLTKLLILDLNGTLVIRSPRRKGPKGLGPGRRNIYPRPFLATFAKYLFHPETALDVMVWSSAQPHSVEDMVELGFGHYRDGLKAVWARDSFGLTPAEYATEAQTVKDLDIVWSRLPQPPPPQPEYSSLNTILLDDSAIKAHLQPYNHVIVRDYDNENDGPIKDFREDLGDKSLDYMLIAVIGVLDEVTKQSSVCGWCYADGLWAGLEPQTTPLEDERPLLWYEHEPTYEHWVQKGKEVIARLGLNNSALSGDSDH</sequence>
<dbReference type="OrthoDB" id="1711508at2759"/>
<keyword evidence="5" id="KW-1185">Reference proteome</keyword>
<reference evidence="5" key="1">
    <citation type="journal article" date="2014" name="Proc. Natl. Acad. Sci. U.S.A.">
        <title>Extensive sampling of basidiomycete genomes demonstrates inadequacy of the white-rot/brown-rot paradigm for wood decay fungi.</title>
        <authorList>
            <person name="Riley R."/>
            <person name="Salamov A.A."/>
            <person name="Brown D.W."/>
            <person name="Nagy L.G."/>
            <person name="Floudas D."/>
            <person name="Held B.W."/>
            <person name="Levasseur A."/>
            <person name="Lombard V."/>
            <person name="Morin E."/>
            <person name="Otillar R."/>
            <person name="Lindquist E.A."/>
            <person name="Sun H."/>
            <person name="LaButti K.M."/>
            <person name="Schmutz J."/>
            <person name="Jabbour D."/>
            <person name="Luo H."/>
            <person name="Baker S.E."/>
            <person name="Pisabarro A.G."/>
            <person name="Walton J.D."/>
            <person name="Blanchette R.A."/>
            <person name="Henrissat B."/>
            <person name="Martin F."/>
            <person name="Cullen D."/>
            <person name="Hibbett D.S."/>
            <person name="Grigoriev I.V."/>
        </authorList>
    </citation>
    <scope>NUCLEOTIDE SEQUENCE [LARGE SCALE GENOMIC DNA]</scope>
    <source>
        <strain evidence="5">FD-172 SS1</strain>
    </source>
</reference>
<dbReference type="STRING" id="930990.A0A067M5J4"/>
<dbReference type="Gene3D" id="3.40.50.1000">
    <property type="entry name" value="HAD superfamily/HAD-like"/>
    <property type="match status" value="1"/>
</dbReference>
<feature type="compositionally biased region" description="Basic and acidic residues" evidence="2">
    <location>
        <begin position="73"/>
        <end position="83"/>
    </location>
</feature>
<evidence type="ECO:0000256" key="1">
    <source>
        <dbReference type="RuleBase" id="RU365079"/>
    </source>
</evidence>
<dbReference type="EMBL" id="KL198122">
    <property type="protein sequence ID" value="KDQ06816.1"/>
    <property type="molecule type" value="Genomic_DNA"/>
</dbReference>
<feature type="compositionally biased region" description="Polar residues" evidence="2">
    <location>
        <begin position="9"/>
        <end position="22"/>
    </location>
</feature>
<dbReference type="PANTHER" id="PTHR12210">
    <property type="entry name" value="DULLARD PROTEIN PHOSPHATASE"/>
    <property type="match status" value="1"/>
</dbReference>
<dbReference type="InterPro" id="IPR050365">
    <property type="entry name" value="TIM50"/>
</dbReference>
<keyword evidence="1" id="KW-0496">Mitochondrion</keyword>
<comment type="subcellular location">
    <subcellularLocation>
        <location evidence="1">Mitochondrion inner membrane</location>
        <topology evidence="1">Single-pass membrane protein</topology>
    </subcellularLocation>
</comment>
<protein>
    <recommendedName>
        <fullName evidence="1">Mitochondrial import inner membrane translocase subunit TIM50</fullName>
    </recommendedName>
</protein>
<evidence type="ECO:0000256" key="2">
    <source>
        <dbReference type="SAM" id="MobiDB-lite"/>
    </source>
</evidence>
<accession>A0A067M5J4</accession>
<keyword evidence="1" id="KW-0809">Transit peptide</keyword>
<keyword evidence="1" id="KW-0653">Protein transport</keyword>
<dbReference type="SUPFAM" id="SSF56784">
    <property type="entry name" value="HAD-like"/>
    <property type="match status" value="1"/>
</dbReference>
<feature type="domain" description="FCP1 homology" evidence="3">
    <location>
        <begin position="214"/>
        <end position="399"/>
    </location>
</feature>
<dbReference type="PROSITE" id="PS50969">
    <property type="entry name" value="FCP1"/>
    <property type="match status" value="1"/>
</dbReference>
<gene>
    <name evidence="4" type="ORF">BOTBODRAFT_60394</name>
</gene>
<dbReference type="AlphaFoldDB" id="A0A067M5J4"/>
<comment type="subunit">
    <text evidence="1">Component of the TIM23 complex.</text>
</comment>
<dbReference type="Pfam" id="PF03031">
    <property type="entry name" value="NIF"/>
    <property type="match status" value="1"/>
</dbReference>
<feature type="region of interest" description="Disordered" evidence="2">
    <location>
        <begin position="1"/>
        <end position="83"/>
    </location>
</feature>
<dbReference type="InParanoid" id="A0A067M5J4"/>
<name>A0A067M5J4_BOTB1</name>
<dbReference type="InterPro" id="IPR036412">
    <property type="entry name" value="HAD-like_sf"/>
</dbReference>
<proteinExistence type="inferred from homology"/>
<comment type="function">
    <text evidence="1">Essential component of the TIM23 complex, a complex that mediates the translocation of transit peptide-containing proteins across the mitochondrial inner membrane.</text>
</comment>
<dbReference type="HOGENOM" id="CLU_581367_0_0_1"/>
<evidence type="ECO:0000313" key="5">
    <source>
        <dbReference type="Proteomes" id="UP000027195"/>
    </source>
</evidence>
<dbReference type="Proteomes" id="UP000027195">
    <property type="component" value="Unassembled WGS sequence"/>
</dbReference>
<evidence type="ECO:0000313" key="4">
    <source>
        <dbReference type="EMBL" id="KDQ06816.1"/>
    </source>
</evidence>
<keyword evidence="1" id="KW-0811">Translocation</keyword>
<dbReference type="SMART" id="SM00577">
    <property type="entry name" value="CPDc"/>
    <property type="match status" value="1"/>
</dbReference>
<keyword evidence="1" id="KW-0813">Transport</keyword>
<feature type="compositionally biased region" description="Polar residues" evidence="2">
    <location>
        <begin position="50"/>
        <end position="60"/>
    </location>
</feature>